<dbReference type="Proteomes" id="UP001432322">
    <property type="component" value="Unassembled WGS sequence"/>
</dbReference>
<evidence type="ECO:0000313" key="2">
    <source>
        <dbReference type="EMBL" id="GMT18154.1"/>
    </source>
</evidence>
<feature type="region of interest" description="Disordered" evidence="1">
    <location>
        <begin position="1"/>
        <end position="26"/>
    </location>
</feature>
<reference evidence="2" key="1">
    <citation type="submission" date="2023-10" db="EMBL/GenBank/DDBJ databases">
        <title>Genome assembly of Pristionchus species.</title>
        <authorList>
            <person name="Yoshida K."/>
            <person name="Sommer R.J."/>
        </authorList>
    </citation>
    <scope>NUCLEOTIDE SEQUENCE</scope>
    <source>
        <strain evidence="2">RS5133</strain>
    </source>
</reference>
<protein>
    <submittedName>
        <fullName evidence="2">Uncharacterized protein</fullName>
    </submittedName>
</protein>
<proteinExistence type="predicted"/>
<accession>A0AAV5VFH9</accession>
<keyword evidence="3" id="KW-1185">Reference proteome</keyword>
<name>A0AAV5VFH9_9BILA</name>
<organism evidence="2 3">
    <name type="scientific">Pristionchus fissidentatus</name>
    <dbReference type="NCBI Taxonomy" id="1538716"/>
    <lineage>
        <taxon>Eukaryota</taxon>
        <taxon>Metazoa</taxon>
        <taxon>Ecdysozoa</taxon>
        <taxon>Nematoda</taxon>
        <taxon>Chromadorea</taxon>
        <taxon>Rhabditida</taxon>
        <taxon>Rhabditina</taxon>
        <taxon>Diplogasteromorpha</taxon>
        <taxon>Diplogasteroidea</taxon>
        <taxon>Neodiplogasteridae</taxon>
        <taxon>Pristionchus</taxon>
    </lineage>
</organism>
<evidence type="ECO:0000313" key="3">
    <source>
        <dbReference type="Proteomes" id="UP001432322"/>
    </source>
</evidence>
<sequence>IPSLFLPSIHQESFTTMKKPNQEPEEVRSYCPAASDADKRNIIEHTKKAAAAVKERAANKVAAAAANPSGLQPVDDPMNGGDEERSRSKSLNVPTSSGPSTSSFGSLPSVFKAPSDFNMRSGAKKRSHKPRTISEASGDTIGGDSVGSSTSGQNNDDKFVYHSMTRANL</sequence>
<feature type="non-terminal residue" evidence="2">
    <location>
        <position position="1"/>
    </location>
</feature>
<evidence type="ECO:0000256" key="1">
    <source>
        <dbReference type="SAM" id="MobiDB-lite"/>
    </source>
</evidence>
<feature type="compositionally biased region" description="Low complexity" evidence="1">
    <location>
        <begin position="93"/>
        <end position="111"/>
    </location>
</feature>
<comment type="caution">
    <text evidence="2">The sequence shown here is derived from an EMBL/GenBank/DDBJ whole genome shotgun (WGS) entry which is preliminary data.</text>
</comment>
<dbReference type="AlphaFoldDB" id="A0AAV5VFH9"/>
<gene>
    <name evidence="2" type="ORF">PFISCL1PPCAC_9451</name>
</gene>
<feature type="region of interest" description="Disordered" evidence="1">
    <location>
        <begin position="59"/>
        <end position="169"/>
    </location>
</feature>
<feature type="compositionally biased region" description="Polar residues" evidence="1">
    <location>
        <begin position="10"/>
        <end position="19"/>
    </location>
</feature>
<dbReference type="EMBL" id="BTSY01000003">
    <property type="protein sequence ID" value="GMT18154.1"/>
    <property type="molecule type" value="Genomic_DNA"/>
</dbReference>
<feature type="compositionally biased region" description="Basic residues" evidence="1">
    <location>
        <begin position="122"/>
        <end position="131"/>
    </location>
</feature>
<feature type="non-terminal residue" evidence="2">
    <location>
        <position position="169"/>
    </location>
</feature>